<dbReference type="Pfam" id="PF01479">
    <property type="entry name" value="S4"/>
    <property type="match status" value="1"/>
</dbReference>
<dbReference type="PANTHER" id="PTHR13633">
    <property type="entry name" value="MITOCHONDRIAL TRANSCRIPTION RESCUE FACTOR 1"/>
    <property type="match status" value="1"/>
</dbReference>
<dbReference type="Gene3D" id="3.30.1370.160">
    <property type="match status" value="1"/>
</dbReference>
<dbReference type="PANTHER" id="PTHR13633:SF3">
    <property type="entry name" value="MITOCHONDRIAL TRANSCRIPTION RESCUE FACTOR 1"/>
    <property type="match status" value="1"/>
</dbReference>
<dbReference type="Pfam" id="PF21278">
    <property type="entry name" value="YlmH_1st"/>
    <property type="match status" value="1"/>
</dbReference>
<comment type="caution">
    <text evidence="3">The sequence shown here is derived from an EMBL/GenBank/DDBJ whole genome shotgun (WGS) entry which is preliminary data.</text>
</comment>
<evidence type="ECO:0000259" key="2">
    <source>
        <dbReference type="SMART" id="SM00363"/>
    </source>
</evidence>
<keyword evidence="4" id="KW-1185">Reference proteome</keyword>
<accession>A0A942TCR9</accession>
<dbReference type="AlphaFoldDB" id="A0A942TCR9"/>
<organism evidence="3 4">
    <name type="scientific">Lederbergia citri</name>
    <dbReference type="NCBI Taxonomy" id="2833580"/>
    <lineage>
        <taxon>Bacteria</taxon>
        <taxon>Bacillati</taxon>
        <taxon>Bacillota</taxon>
        <taxon>Bacilli</taxon>
        <taxon>Bacillales</taxon>
        <taxon>Bacillaceae</taxon>
        <taxon>Lederbergia</taxon>
    </lineage>
</organism>
<gene>
    <name evidence="3" type="ORF">KHA97_02340</name>
</gene>
<name>A0A942TCR9_9BACI</name>
<dbReference type="InterPro" id="IPR036986">
    <property type="entry name" value="S4_RNA-bd_sf"/>
</dbReference>
<dbReference type="SMART" id="SM00363">
    <property type="entry name" value="S4"/>
    <property type="match status" value="1"/>
</dbReference>
<sequence>MSVIYQHFRPEEKEFIDQVTSWQQYVENTYAEKLTDFLDPREQYILKSIIGENSEVKYLLFGGTDKCERKRALIFPDYLDPSSDNFQISLFEIDYPKKFIKLDHRMVLGSLMSIGLKREKFGDIIVNGDRIQFFMANEVEDFVVHQLNQIGKAKVSVAKQDLQNAIVSDEDLKEKETTASSLRLDVVLAAAFNISRQKAQLLIQQGHTKVNWEVVERTSFECDEGDVLSARGYGRCTLLSIQGKTKKDKIRIKLGLLK</sequence>
<dbReference type="SUPFAM" id="SSF55174">
    <property type="entry name" value="Alpha-L RNA-binding motif"/>
    <property type="match status" value="1"/>
</dbReference>
<dbReference type="InterPro" id="IPR012677">
    <property type="entry name" value="Nucleotide-bd_a/b_plait_sf"/>
</dbReference>
<dbReference type="Proteomes" id="UP000681414">
    <property type="component" value="Unassembled WGS sequence"/>
</dbReference>
<dbReference type="Gene3D" id="3.30.70.330">
    <property type="match status" value="1"/>
</dbReference>
<protein>
    <submittedName>
        <fullName evidence="3">RNA-binding protein</fullName>
    </submittedName>
</protein>
<feature type="domain" description="RNA-binding S4" evidence="2">
    <location>
        <begin position="182"/>
        <end position="242"/>
    </location>
</feature>
<proteinExistence type="predicted"/>
<dbReference type="EMBL" id="JAGYPG010000001">
    <property type="protein sequence ID" value="MBS4193912.1"/>
    <property type="molecule type" value="Genomic_DNA"/>
</dbReference>
<evidence type="ECO:0000313" key="3">
    <source>
        <dbReference type="EMBL" id="MBS4193912.1"/>
    </source>
</evidence>
<evidence type="ECO:0000256" key="1">
    <source>
        <dbReference type="PROSITE-ProRule" id="PRU00182"/>
    </source>
</evidence>
<dbReference type="RefSeq" id="WP_213123144.1">
    <property type="nucleotide sequence ID" value="NZ_JAGYPG010000001.1"/>
</dbReference>
<dbReference type="Pfam" id="PF17774">
    <property type="entry name" value="YlmH_RBD"/>
    <property type="match status" value="1"/>
</dbReference>
<dbReference type="InterPro" id="IPR002942">
    <property type="entry name" value="S4_RNA-bd"/>
</dbReference>
<dbReference type="CDD" id="cd00165">
    <property type="entry name" value="S4"/>
    <property type="match status" value="1"/>
</dbReference>
<dbReference type="InterPro" id="IPR048443">
    <property type="entry name" value="RqcP2_N"/>
</dbReference>
<keyword evidence="1" id="KW-0694">RNA-binding</keyword>
<reference evidence="3 4" key="1">
    <citation type="submission" date="2021-05" db="EMBL/GenBank/DDBJ databases">
        <title>Novel Bacillus species.</title>
        <authorList>
            <person name="Liu G."/>
        </authorList>
    </citation>
    <scope>NUCLEOTIDE SEQUENCE [LARGE SCALE GENOMIC DNA]</scope>
    <source>
        <strain evidence="4">FJAT-49780</strain>
    </source>
</reference>
<dbReference type="Gene3D" id="3.10.290.10">
    <property type="entry name" value="RNA-binding S4 domain"/>
    <property type="match status" value="1"/>
</dbReference>
<dbReference type="GO" id="GO:0003723">
    <property type="term" value="F:RNA binding"/>
    <property type="evidence" value="ECO:0007669"/>
    <property type="project" value="UniProtKB-KW"/>
</dbReference>
<evidence type="ECO:0000313" key="4">
    <source>
        <dbReference type="Proteomes" id="UP000681414"/>
    </source>
</evidence>
<dbReference type="InterPro" id="IPR040591">
    <property type="entry name" value="RqcP2_RBD"/>
</dbReference>
<dbReference type="PROSITE" id="PS50889">
    <property type="entry name" value="S4"/>
    <property type="match status" value="1"/>
</dbReference>